<dbReference type="PANTHER" id="PTHR45694:SF18">
    <property type="entry name" value="GLUTAREDOXIN-1-RELATED"/>
    <property type="match status" value="1"/>
</dbReference>
<dbReference type="SUPFAM" id="SSF52833">
    <property type="entry name" value="Thioredoxin-like"/>
    <property type="match status" value="1"/>
</dbReference>
<keyword evidence="5" id="KW-0676">Redox-active center</keyword>
<dbReference type="OrthoDB" id="9814618at2"/>
<keyword evidence="4 5" id="KW-0249">Electron transport</keyword>
<evidence type="ECO:0000256" key="5">
    <source>
        <dbReference type="RuleBase" id="RU364065"/>
    </source>
</evidence>
<dbReference type="CDD" id="cd03418">
    <property type="entry name" value="GRX_GRXb_1_3_like"/>
    <property type="match status" value="1"/>
</dbReference>
<keyword evidence="8" id="KW-1185">Reference proteome</keyword>
<reference evidence="7 8" key="1">
    <citation type="submission" date="2019-08" db="EMBL/GenBank/DDBJ databases">
        <title>Sphingorhabdus soil sp. nov., isolated from arctic soil.</title>
        <authorList>
            <person name="Liu Y."/>
        </authorList>
    </citation>
    <scope>NUCLEOTIDE SEQUENCE [LARGE SCALE GENOMIC DNA]</scope>
    <source>
        <strain evidence="7 8">D-2Q-5-6</strain>
    </source>
</reference>
<evidence type="ECO:0000256" key="3">
    <source>
        <dbReference type="ARBA" id="ARBA00022448"/>
    </source>
</evidence>
<organism evidence="7 8">
    <name type="scientific">Flavisphingopyxis soli</name>
    <dbReference type="NCBI Taxonomy" id="2601267"/>
    <lineage>
        <taxon>Bacteria</taxon>
        <taxon>Pseudomonadati</taxon>
        <taxon>Pseudomonadota</taxon>
        <taxon>Alphaproteobacteria</taxon>
        <taxon>Sphingomonadales</taxon>
        <taxon>Sphingopyxidaceae</taxon>
        <taxon>Flavisphingopyxis</taxon>
    </lineage>
</organism>
<evidence type="ECO:0000256" key="2">
    <source>
        <dbReference type="ARBA" id="ARBA00007787"/>
    </source>
</evidence>
<evidence type="ECO:0000313" key="8">
    <source>
        <dbReference type="Proteomes" id="UP000321129"/>
    </source>
</evidence>
<keyword evidence="5" id="KW-0963">Cytoplasm</keyword>
<dbReference type="PRINTS" id="PR00160">
    <property type="entry name" value="GLUTAREDOXIN"/>
</dbReference>
<dbReference type="EMBL" id="VOPY01000002">
    <property type="protein sequence ID" value="TXC68881.1"/>
    <property type="molecule type" value="Genomic_DNA"/>
</dbReference>
<evidence type="ECO:0000259" key="6">
    <source>
        <dbReference type="PROSITE" id="PS50404"/>
    </source>
</evidence>
<dbReference type="AlphaFoldDB" id="A0A5C6U9N0"/>
<dbReference type="InterPro" id="IPR014025">
    <property type="entry name" value="Glutaredoxin_subgr"/>
</dbReference>
<gene>
    <name evidence="7" type="primary">grxC</name>
    <name evidence="7" type="ORF">FSZ31_07920</name>
</gene>
<dbReference type="InterPro" id="IPR036249">
    <property type="entry name" value="Thioredoxin-like_sf"/>
</dbReference>
<accession>A0A5C6U9N0</accession>
<dbReference type="InterPro" id="IPR011900">
    <property type="entry name" value="GRX_bact"/>
</dbReference>
<dbReference type="GO" id="GO:0005737">
    <property type="term" value="C:cytoplasm"/>
    <property type="evidence" value="ECO:0007669"/>
    <property type="project" value="TreeGrafter"/>
</dbReference>
<comment type="similarity">
    <text evidence="2 5">Belongs to the glutaredoxin family.</text>
</comment>
<dbReference type="InterPro" id="IPR004045">
    <property type="entry name" value="Glutathione_S-Trfase_N"/>
</dbReference>
<evidence type="ECO:0000256" key="4">
    <source>
        <dbReference type="ARBA" id="ARBA00022982"/>
    </source>
</evidence>
<dbReference type="GO" id="GO:0045454">
    <property type="term" value="P:cell redox homeostasis"/>
    <property type="evidence" value="ECO:0007669"/>
    <property type="project" value="InterPro"/>
</dbReference>
<dbReference type="InterPro" id="IPR002109">
    <property type="entry name" value="Glutaredoxin"/>
</dbReference>
<evidence type="ECO:0000256" key="1">
    <source>
        <dbReference type="ARBA" id="ARBA00002549"/>
    </source>
</evidence>
<dbReference type="NCBIfam" id="TIGR02181">
    <property type="entry name" value="GRX_bact"/>
    <property type="match status" value="1"/>
</dbReference>
<dbReference type="GO" id="GO:0015038">
    <property type="term" value="F:glutathione disulfide oxidoreductase activity"/>
    <property type="evidence" value="ECO:0007669"/>
    <property type="project" value="UniProtKB-UniRule"/>
</dbReference>
<protein>
    <recommendedName>
        <fullName evidence="5">Glutaredoxin</fullName>
    </recommendedName>
</protein>
<keyword evidence="3 5" id="KW-0813">Transport</keyword>
<dbReference type="GO" id="GO:0034599">
    <property type="term" value="P:cellular response to oxidative stress"/>
    <property type="evidence" value="ECO:0007669"/>
    <property type="project" value="TreeGrafter"/>
</dbReference>
<name>A0A5C6U9N0_9SPHN</name>
<feature type="domain" description="GST N-terminal" evidence="6">
    <location>
        <begin position="3"/>
        <end position="91"/>
    </location>
</feature>
<comment type="function">
    <text evidence="1 5">Has a glutathione-disulfide oxidoreductase activity in the presence of NADPH and glutathione reductase. Reduces low molecular weight disulfides and proteins.</text>
</comment>
<comment type="caution">
    <text evidence="7">The sequence shown here is derived from an EMBL/GenBank/DDBJ whole genome shotgun (WGS) entry which is preliminary data.</text>
</comment>
<dbReference type="PROSITE" id="PS50404">
    <property type="entry name" value="GST_NTER"/>
    <property type="match status" value="1"/>
</dbReference>
<dbReference type="Proteomes" id="UP000321129">
    <property type="component" value="Unassembled WGS sequence"/>
</dbReference>
<dbReference type="PROSITE" id="PS51354">
    <property type="entry name" value="GLUTAREDOXIN_2"/>
    <property type="match status" value="1"/>
</dbReference>
<proteinExistence type="inferred from homology"/>
<dbReference type="RefSeq" id="WP_147122836.1">
    <property type="nucleotide sequence ID" value="NZ_VOPY01000002.1"/>
</dbReference>
<dbReference type="PANTHER" id="PTHR45694">
    <property type="entry name" value="GLUTAREDOXIN 2"/>
    <property type="match status" value="1"/>
</dbReference>
<dbReference type="Gene3D" id="3.40.30.10">
    <property type="entry name" value="Glutaredoxin"/>
    <property type="match status" value="1"/>
</dbReference>
<sequence length="91" mass="10046">MPAKVEIYSKWGCGYCVRAKALLDRKGIAYDEYDVTMGGDRLAEMRDRAPFARTVPQIFIGDRGIGGSDELAQLDRSGALDDMLSDTENPD</sequence>
<dbReference type="Pfam" id="PF00462">
    <property type="entry name" value="Glutaredoxin"/>
    <property type="match status" value="1"/>
</dbReference>
<evidence type="ECO:0000313" key="7">
    <source>
        <dbReference type="EMBL" id="TXC68881.1"/>
    </source>
</evidence>